<dbReference type="CDD" id="cd00268">
    <property type="entry name" value="DEADc"/>
    <property type="match status" value="1"/>
</dbReference>
<reference evidence="12" key="1">
    <citation type="submission" date="2022-11" db="UniProtKB">
        <authorList>
            <consortium name="WormBaseParasite"/>
        </authorList>
    </citation>
    <scope>IDENTIFICATION</scope>
</reference>
<evidence type="ECO:0000256" key="6">
    <source>
        <dbReference type="PROSITE-ProRule" id="PRU00552"/>
    </source>
</evidence>
<dbReference type="InterPro" id="IPR001650">
    <property type="entry name" value="Helicase_C-like"/>
</dbReference>
<dbReference type="GO" id="GO:0003724">
    <property type="term" value="F:RNA helicase activity"/>
    <property type="evidence" value="ECO:0007669"/>
    <property type="project" value="UniProtKB-EC"/>
</dbReference>
<evidence type="ECO:0000256" key="3">
    <source>
        <dbReference type="ARBA" id="ARBA00022801"/>
    </source>
</evidence>
<keyword evidence="4" id="KW-0347">Helicase</keyword>
<evidence type="ECO:0000256" key="2">
    <source>
        <dbReference type="ARBA" id="ARBA00022741"/>
    </source>
</evidence>
<dbReference type="CDD" id="cd18787">
    <property type="entry name" value="SF2_C_DEAD"/>
    <property type="match status" value="1"/>
</dbReference>
<dbReference type="PANTHER" id="PTHR47958">
    <property type="entry name" value="ATP-DEPENDENT RNA HELICASE DBP3"/>
    <property type="match status" value="1"/>
</dbReference>
<feature type="compositionally biased region" description="Polar residues" evidence="7">
    <location>
        <begin position="57"/>
        <end position="78"/>
    </location>
</feature>
<dbReference type="SMART" id="SM00487">
    <property type="entry name" value="DEXDc"/>
    <property type="match status" value="1"/>
</dbReference>
<dbReference type="SUPFAM" id="SSF52540">
    <property type="entry name" value="P-loop containing nucleoside triphosphate hydrolases"/>
    <property type="match status" value="1"/>
</dbReference>
<dbReference type="GO" id="GO:0003676">
    <property type="term" value="F:nucleic acid binding"/>
    <property type="evidence" value="ECO:0007669"/>
    <property type="project" value="InterPro"/>
</dbReference>
<sequence length="513" mass="58550">MDQSQPQKRRRNRRRKAKKENGEPQQNAAETPADQQPKKKRNRGPRRRNRAKKETGNSHQNFSSNIPTDDGPNNSNGDFKSLYDGDANITVNGKKSKRHCENWNEMNFDQQLLKNIKDCGLVKPRKVQEVVLPYLAEGRDIDCQSETGTGKTAAYLIPLIDNLIKEKRRLNGLNPYGPYCLIIAPTREFVQQIFIEAVKLTKNTGITAAPAYGGIKFKKTLNKIAKGCNILCATVGRLLHLMDHDNPLYQNLDMLNLKYIVVDEADHFLEGNRKQDIKDFFKHKFLPQDIERQICFFSATLQVSRLHRISDEFVNTQKRVFITSVLDSNQRIQYIFDSIPSEDAKYPCLTTRLSDLSKENGGKYPKIMVFVNRKEFANELTDKLIADGFPAVVMHSDFSQAKREKALYSFKNGIAESRILVSVNACGRGIDIPEMDYVINYNLPLEKYTFIQKCGRTGRTKNGTAISFYVESDDRARASWIREVLQRAQHDIPNFLKSNTLAIEESMGGLSLK</sequence>
<feature type="domain" description="Helicase C-terminal" evidence="9">
    <location>
        <begin position="348"/>
        <end position="500"/>
    </location>
</feature>
<evidence type="ECO:0000313" key="11">
    <source>
        <dbReference type="Proteomes" id="UP000887578"/>
    </source>
</evidence>
<evidence type="ECO:0000256" key="7">
    <source>
        <dbReference type="SAM" id="MobiDB-lite"/>
    </source>
</evidence>
<dbReference type="EC" id="3.6.4.13" evidence="1"/>
<dbReference type="InterPro" id="IPR014014">
    <property type="entry name" value="RNA_helicase_DEAD_Q_motif"/>
</dbReference>
<keyword evidence="2" id="KW-0547">Nucleotide-binding</keyword>
<organism evidence="11 12">
    <name type="scientific">Panagrolaimus davidi</name>
    <dbReference type="NCBI Taxonomy" id="227884"/>
    <lineage>
        <taxon>Eukaryota</taxon>
        <taxon>Metazoa</taxon>
        <taxon>Ecdysozoa</taxon>
        <taxon>Nematoda</taxon>
        <taxon>Chromadorea</taxon>
        <taxon>Rhabditida</taxon>
        <taxon>Tylenchina</taxon>
        <taxon>Panagrolaimomorpha</taxon>
        <taxon>Panagrolaimoidea</taxon>
        <taxon>Panagrolaimidae</taxon>
        <taxon>Panagrolaimus</taxon>
    </lineage>
</organism>
<proteinExistence type="predicted"/>
<dbReference type="WBParaSite" id="PDA_v2.g1726.t1">
    <property type="protein sequence ID" value="PDA_v2.g1726.t1"/>
    <property type="gene ID" value="PDA_v2.g1726"/>
</dbReference>
<feature type="domain" description="DEAD-box RNA helicase Q" evidence="10">
    <location>
        <begin position="101"/>
        <end position="129"/>
    </location>
</feature>
<evidence type="ECO:0000256" key="1">
    <source>
        <dbReference type="ARBA" id="ARBA00012552"/>
    </source>
</evidence>
<name>A0A914PHF5_9BILA</name>
<dbReference type="PROSITE" id="PS51194">
    <property type="entry name" value="HELICASE_CTER"/>
    <property type="match status" value="1"/>
</dbReference>
<evidence type="ECO:0000259" key="10">
    <source>
        <dbReference type="PROSITE" id="PS51195"/>
    </source>
</evidence>
<dbReference type="SMART" id="SM00490">
    <property type="entry name" value="HELICc"/>
    <property type="match status" value="1"/>
</dbReference>
<evidence type="ECO:0000259" key="8">
    <source>
        <dbReference type="PROSITE" id="PS51192"/>
    </source>
</evidence>
<feature type="domain" description="Helicase ATP-binding" evidence="8">
    <location>
        <begin position="132"/>
        <end position="319"/>
    </location>
</feature>
<keyword evidence="11" id="KW-1185">Reference proteome</keyword>
<dbReference type="PROSITE" id="PS51195">
    <property type="entry name" value="Q_MOTIF"/>
    <property type="match status" value="1"/>
</dbReference>
<dbReference type="InterPro" id="IPR027417">
    <property type="entry name" value="P-loop_NTPase"/>
</dbReference>
<feature type="compositionally biased region" description="Basic residues" evidence="7">
    <location>
        <begin position="7"/>
        <end position="18"/>
    </location>
</feature>
<dbReference type="InterPro" id="IPR011545">
    <property type="entry name" value="DEAD/DEAH_box_helicase_dom"/>
</dbReference>
<feature type="region of interest" description="Disordered" evidence="7">
    <location>
        <begin position="1"/>
        <end position="81"/>
    </location>
</feature>
<keyword evidence="5" id="KW-0067">ATP-binding</keyword>
<dbReference type="Pfam" id="PF00271">
    <property type="entry name" value="Helicase_C"/>
    <property type="match status" value="1"/>
</dbReference>
<evidence type="ECO:0000256" key="4">
    <source>
        <dbReference type="ARBA" id="ARBA00022806"/>
    </source>
</evidence>
<dbReference type="GO" id="GO:0005524">
    <property type="term" value="F:ATP binding"/>
    <property type="evidence" value="ECO:0007669"/>
    <property type="project" value="UniProtKB-KW"/>
</dbReference>
<feature type="short sequence motif" description="Q motif" evidence="6">
    <location>
        <begin position="101"/>
        <end position="129"/>
    </location>
</feature>
<dbReference type="Proteomes" id="UP000887578">
    <property type="component" value="Unplaced"/>
</dbReference>
<dbReference type="InterPro" id="IPR044742">
    <property type="entry name" value="DEAD/DEAH_RhlB"/>
</dbReference>
<feature type="compositionally biased region" description="Basic residues" evidence="7">
    <location>
        <begin position="38"/>
        <end position="51"/>
    </location>
</feature>
<accession>A0A914PHF5</accession>
<evidence type="ECO:0000256" key="5">
    <source>
        <dbReference type="ARBA" id="ARBA00022840"/>
    </source>
</evidence>
<evidence type="ECO:0000259" key="9">
    <source>
        <dbReference type="PROSITE" id="PS51194"/>
    </source>
</evidence>
<keyword evidence="3" id="KW-0378">Hydrolase</keyword>
<dbReference type="PROSITE" id="PS51192">
    <property type="entry name" value="HELICASE_ATP_BIND_1"/>
    <property type="match status" value="1"/>
</dbReference>
<dbReference type="Gene3D" id="3.40.50.300">
    <property type="entry name" value="P-loop containing nucleotide triphosphate hydrolases"/>
    <property type="match status" value="2"/>
</dbReference>
<dbReference type="InterPro" id="IPR014001">
    <property type="entry name" value="Helicase_ATP-bd"/>
</dbReference>
<dbReference type="AlphaFoldDB" id="A0A914PHF5"/>
<protein>
    <recommendedName>
        <fullName evidence="1">RNA helicase</fullName>
        <ecNumber evidence="1">3.6.4.13</ecNumber>
    </recommendedName>
</protein>
<dbReference type="GO" id="GO:0016787">
    <property type="term" value="F:hydrolase activity"/>
    <property type="evidence" value="ECO:0007669"/>
    <property type="project" value="UniProtKB-KW"/>
</dbReference>
<dbReference type="Pfam" id="PF00270">
    <property type="entry name" value="DEAD"/>
    <property type="match status" value="1"/>
</dbReference>
<evidence type="ECO:0000313" key="12">
    <source>
        <dbReference type="WBParaSite" id="PDA_v2.g1726.t1"/>
    </source>
</evidence>